<accession>A0A023PZR9</accession>
<keyword evidence="2" id="KW-0614">Plasmid</keyword>
<dbReference type="AlphaFoldDB" id="A0A023PZR9"/>
<sequence>MGARQLQLLLSCCRLRVSFSKFDRIGQRRQRRCKPVYSPSGRVSCADPPRTRKSRPARRRAPHRPLTGTGLMYGRGVATGAVERMALQDGGLLRLKP</sequence>
<geneLocation type="plasmid" evidence="2">
    <name>pNDM-ECS01</name>
</geneLocation>
<organism evidence="2">
    <name type="scientific">Escherichia coli</name>
    <dbReference type="NCBI Taxonomy" id="562"/>
    <lineage>
        <taxon>Bacteria</taxon>
        <taxon>Pseudomonadati</taxon>
        <taxon>Pseudomonadota</taxon>
        <taxon>Gammaproteobacteria</taxon>
        <taxon>Enterobacterales</taxon>
        <taxon>Enterobacteriaceae</taxon>
        <taxon>Escherichia</taxon>
    </lineage>
</organism>
<feature type="region of interest" description="Disordered" evidence="1">
    <location>
        <begin position="30"/>
        <end position="73"/>
    </location>
</feature>
<protein>
    <submittedName>
        <fullName evidence="2">Uncharacterized protein</fullName>
    </submittedName>
</protein>
<reference evidence="2" key="1">
    <citation type="journal article" date="2014" name="J. Antimicrob. Chemother.">
        <title>Characterization of an IncN2-type blaNDM-1-carrying plasmid in Escherichia coli ST131 and Klebsiella pneumoniae ST11 and ST15 isolates in Thailand.</title>
        <authorList>
            <person name="Netikul T."/>
            <person name="Sidjabat H.E."/>
            <person name="Paterson D.L."/>
            <person name="Kamolvit W."/>
            <person name="Tantisiriwat W."/>
            <person name="Steen J.A."/>
            <person name="Kiratisin P."/>
        </authorList>
    </citation>
    <scope>NUCLEOTIDE SEQUENCE</scope>
    <source>
        <strain evidence="2">ECS01</strain>
        <plasmid evidence="2">pNDM-ECS01</plasmid>
    </source>
</reference>
<name>A0A023PZR9_ECOLX</name>
<proteinExistence type="predicted"/>
<gene>
    <name evidence="2" type="ORF">ECS01_0010</name>
</gene>
<dbReference type="EMBL" id="KJ413946">
    <property type="protein sequence ID" value="AHX39426.1"/>
    <property type="molecule type" value="Genomic_DNA"/>
</dbReference>
<evidence type="ECO:0000313" key="2">
    <source>
        <dbReference type="EMBL" id="AHX39426.1"/>
    </source>
</evidence>
<evidence type="ECO:0000256" key="1">
    <source>
        <dbReference type="SAM" id="MobiDB-lite"/>
    </source>
</evidence>
<feature type="compositionally biased region" description="Basic residues" evidence="1">
    <location>
        <begin position="51"/>
        <end position="63"/>
    </location>
</feature>